<proteinExistence type="predicted"/>
<dbReference type="AlphaFoldDB" id="A0A235EZB5"/>
<dbReference type="Proteomes" id="UP000215181">
    <property type="component" value="Unassembled WGS sequence"/>
</dbReference>
<dbReference type="Pfam" id="PF13699">
    <property type="entry name" value="eCIS_core"/>
    <property type="match status" value="1"/>
</dbReference>
<name>A0A235EZB5_9RHOO</name>
<comment type="caution">
    <text evidence="3">The sequence shown here is derived from an EMBL/GenBank/DDBJ whole genome shotgun (WGS) entry which is preliminary data.</text>
</comment>
<feature type="compositionally biased region" description="Polar residues" evidence="1">
    <location>
        <begin position="8"/>
        <end position="19"/>
    </location>
</feature>
<dbReference type="RefSeq" id="WP_094267628.1">
    <property type="nucleotide sequence ID" value="NZ_NOIH01000007.1"/>
</dbReference>
<protein>
    <recommendedName>
        <fullName evidence="2">eCIS core domain-containing protein</fullName>
    </recommendedName>
</protein>
<gene>
    <name evidence="3" type="ORF">CGK74_06180</name>
</gene>
<dbReference type="InterPro" id="IPR025295">
    <property type="entry name" value="eCIS_core_dom"/>
</dbReference>
<feature type="region of interest" description="Disordered" evidence="1">
    <location>
        <begin position="1"/>
        <end position="20"/>
    </location>
</feature>
<reference evidence="3 4" key="1">
    <citation type="submission" date="2017-07" db="EMBL/GenBank/DDBJ databases">
        <title>Thauera sp. KNDSS-Mac4 genome sequence and assembly.</title>
        <authorList>
            <person name="Mayilraj S."/>
        </authorList>
    </citation>
    <scope>NUCLEOTIDE SEQUENCE [LARGE SCALE GENOMIC DNA]</scope>
    <source>
        <strain evidence="3 4">KNDSS-Mac4</strain>
    </source>
</reference>
<feature type="domain" description="eCIS core" evidence="2">
    <location>
        <begin position="35"/>
        <end position="111"/>
    </location>
</feature>
<feature type="compositionally biased region" description="Basic and acidic residues" evidence="1">
    <location>
        <begin position="170"/>
        <end position="195"/>
    </location>
</feature>
<evidence type="ECO:0000313" key="4">
    <source>
        <dbReference type="Proteomes" id="UP000215181"/>
    </source>
</evidence>
<feature type="region of interest" description="Disordered" evidence="1">
    <location>
        <begin position="158"/>
        <end position="201"/>
    </location>
</feature>
<sequence>MKHHAPAQTMQDHTATVPSPANLLERAASESAESMPNALQHRMQARFGHDFGHVRIHAGPASAAAAEALGARAYTVGRDVHLGREVPALPPDERQQLLAHEAIHTAQQGAGEVHPSDALSVSHPDDAAEREAHTLAEHLGHRPSPSLALRDRVLGPSSPARIQRSVAPHIQRDLKGKHTVKDGHFDVNLKTESHPGAKNGMSGTIEFTASDKAPDSKNIRLLQVVRDQNLETGKEYQWTGDEADRNKMMTKATKGSGFRSGFFVDHSAALANPRTSKADPAVSPYYRDYWPNAASSQDGSKQGKTVKEASLWDYPGSSGKRRFTFETAAKGTDTGYIFATLRWGFTISDPAKGKVTNEHAKAYRGPSRTFVRAVSAFNEFYKNPGASTGPTK</sequence>
<keyword evidence="4" id="KW-1185">Reference proteome</keyword>
<dbReference type="OrthoDB" id="7387101at2"/>
<feature type="region of interest" description="Disordered" evidence="1">
    <location>
        <begin position="107"/>
        <end position="128"/>
    </location>
</feature>
<evidence type="ECO:0000313" key="3">
    <source>
        <dbReference type="EMBL" id="OYD54389.1"/>
    </source>
</evidence>
<evidence type="ECO:0000259" key="2">
    <source>
        <dbReference type="Pfam" id="PF13699"/>
    </source>
</evidence>
<organism evidence="3 4">
    <name type="scientific">Thauera propionica</name>
    <dbReference type="NCBI Taxonomy" id="2019431"/>
    <lineage>
        <taxon>Bacteria</taxon>
        <taxon>Pseudomonadati</taxon>
        <taxon>Pseudomonadota</taxon>
        <taxon>Betaproteobacteria</taxon>
        <taxon>Rhodocyclales</taxon>
        <taxon>Zoogloeaceae</taxon>
        <taxon>Thauera</taxon>
    </lineage>
</organism>
<evidence type="ECO:0000256" key="1">
    <source>
        <dbReference type="SAM" id="MobiDB-lite"/>
    </source>
</evidence>
<dbReference type="EMBL" id="NOIH01000007">
    <property type="protein sequence ID" value="OYD54389.1"/>
    <property type="molecule type" value="Genomic_DNA"/>
</dbReference>
<accession>A0A235EZB5</accession>